<name>A0AAN0ITX3_AMPQE</name>
<dbReference type="PROSITE" id="PS50989">
    <property type="entry name" value="COA_CT_CTER"/>
    <property type="match status" value="1"/>
</dbReference>
<accession>A0AAN0ITX3</accession>
<dbReference type="InterPro" id="IPR029045">
    <property type="entry name" value="ClpP/crotonase-like_dom_sf"/>
</dbReference>
<dbReference type="PANTHER" id="PTHR43842:SF2">
    <property type="entry name" value="PROPIONYL-COA CARBOXYLASE BETA CHAIN, MITOCHONDRIAL"/>
    <property type="match status" value="1"/>
</dbReference>
<reference evidence="2" key="2">
    <citation type="submission" date="2024-06" db="UniProtKB">
        <authorList>
            <consortium name="EnsemblMetazoa"/>
        </authorList>
    </citation>
    <scope>IDENTIFICATION</scope>
</reference>
<dbReference type="InterPro" id="IPR011763">
    <property type="entry name" value="COA_CT_C"/>
</dbReference>
<dbReference type="InterPro" id="IPR051047">
    <property type="entry name" value="AccD/PCCB"/>
</dbReference>
<dbReference type="GO" id="GO:0004658">
    <property type="term" value="F:propionyl-CoA carboxylase activity"/>
    <property type="evidence" value="ECO:0007669"/>
    <property type="project" value="TreeGrafter"/>
</dbReference>
<dbReference type="PANTHER" id="PTHR43842">
    <property type="entry name" value="PROPIONYL-COA CARBOXYLASE BETA CHAIN"/>
    <property type="match status" value="1"/>
</dbReference>
<dbReference type="SUPFAM" id="SSF52096">
    <property type="entry name" value="ClpP/crotonase"/>
    <property type="match status" value="1"/>
</dbReference>
<sequence>TVISLALNYIIPPSSDTPYDMSDIIKAVVDEEEFFQIMPDYARNIIVGFARLNGQTVGVVANQPNQKAGCLDINASVKGARFVRFCDAFRIPLITFVDVPGFLPGNHDCSCNDF</sequence>
<dbReference type="KEGG" id="aqu:105316092"/>
<dbReference type="EnsemblMetazoa" id="XM_011410896.2">
    <property type="protein sequence ID" value="XP_011409198.2"/>
    <property type="gene ID" value="LOC105316092"/>
</dbReference>
<evidence type="ECO:0000313" key="3">
    <source>
        <dbReference type="Proteomes" id="UP000007879"/>
    </source>
</evidence>
<dbReference type="Proteomes" id="UP000007879">
    <property type="component" value="Unassembled WGS sequence"/>
</dbReference>
<evidence type="ECO:0000259" key="1">
    <source>
        <dbReference type="PROSITE" id="PS50989"/>
    </source>
</evidence>
<dbReference type="AlphaFoldDB" id="A0AAN0ITX3"/>
<keyword evidence="3" id="KW-1185">Reference proteome</keyword>
<dbReference type="GO" id="GO:0005739">
    <property type="term" value="C:mitochondrion"/>
    <property type="evidence" value="ECO:0007669"/>
    <property type="project" value="TreeGrafter"/>
</dbReference>
<reference evidence="3" key="1">
    <citation type="journal article" date="2010" name="Nature">
        <title>The Amphimedon queenslandica genome and the evolution of animal complexity.</title>
        <authorList>
            <person name="Srivastava M."/>
            <person name="Simakov O."/>
            <person name="Chapman J."/>
            <person name="Fahey B."/>
            <person name="Gauthier M.E."/>
            <person name="Mitros T."/>
            <person name="Richards G.S."/>
            <person name="Conaco C."/>
            <person name="Dacre M."/>
            <person name="Hellsten U."/>
            <person name="Larroux C."/>
            <person name="Putnam N.H."/>
            <person name="Stanke M."/>
            <person name="Adamska M."/>
            <person name="Darling A."/>
            <person name="Degnan S.M."/>
            <person name="Oakley T.H."/>
            <person name="Plachetzki D.C."/>
            <person name="Zhai Y."/>
            <person name="Adamski M."/>
            <person name="Calcino A."/>
            <person name="Cummins S.F."/>
            <person name="Goodstein D.M."/>
            <person name="Harris C."/>
            <person name="Jackson D.J."/>
            <person name="Leys S.P."/>
            <person name="Shu S."/>
            <person name="Woodcroft B.J."/>
            <person name="Vervoort M."/>
            <person name="Kosik K.S."/>
            <person name="Manning G."/>
            <person name="Degnan B.M."/>
            <person name="Rokhsar D.S."/>
        </authorList>
    </citation>
    <scope>NUCLEOTIDE SEQUENCE [LARGE SCALE GENOMIC DNA]</scope>
</reference>
<dbReference type="GeneID" id="105316092"/>
<dbReference type="InterPro" id="IPR034733">
    <property type="entry name" value="AcCoA_carboxyl_beta"/>
</dbReference>
<feature type="domain" description="CoA carboxyltransferase C-terminal" evidence="1">
    <location>
        <begin position="1"/>
        <end position="114"/>
    </location>
</feature>
<evidence type="ECO:0000313" key="2">
    <source>
        <dbReference type="EnsemblMetazoa" id="XP_011409198.2"/>
    </source>
</evidence>
<protein>
    <recommendedName>
        <fullName evidence="1">CoA carboxyltransferase C-terminal domain-containing protein</fullName>
    </recommendedName>
</protein>
<dbReference type="Pfam" id="PF01039">
    <property type="entry name" value="Carboxyl_trans"/>
    <property type="match status" value="1"/>
</dbReference>
<dbReference type="RefSeq" id="XP_011409198.2">
    <property type="nucleotide sequence ID" value="XM_011410896.2"/>
</dbReference>
<organism evidence="2 3">
    <name type="scientific">Amphimedon queenslandica</name>
    <name type="common">Sponge</name>
    <dbReference type="NCBI Taxonomy" id="400682"/>
    <lineage>
        <taxon>Eukaryota</taxon>
        <taxon>Metazoa</taxon>
        <taxon>Porifera</taxon>
        <taxon>Demospongiae</taxon>
        <taxon>Heteroscleromorpha</taxon>
        <taxon>Haplosclerida</taxon>
        <taxon>Niphatidae</taxon>
        <taxon>Amphimedon</taxon>
    </lineage>
</organism>
<dbReference type="Gene3D" id="3.90.226.10">
    <property type="entry name" value="2-enoyl-CoA Hydratase, Chain A, domain 1"/>
    <property type="match status" value="1"/>
</dbReference>
<proteinExistence type="predicted"/>